<gene>
    <name evidence="2" type="ORF">NEZAVI_LOCUS9240</name>
</gene>
<dbReference type="OrthoDB" id="5962705at2759"/>
<reference evidence="2" key="1">
    <citation type="submission" date="2022-01" db="EMBL/GenBank/DDBJ databases">
        <authorList>
            <person name="King R."/>
        </authorList>
    </citation>
    <scope>NUCLEOTIDE SEQUENCE</scope>
</reference>
<protein>
    <submittedName>
        <fullName evidence="2">Uncharacterized protein</fullName>
    </submittedName>
</protein>
<evidence type="ECO:0000256" key="1">
    <source>
        <dbReference type="SAM" id="MobiDB-lite"/>
    </source>
</evidence>
<feature type="region of interest" description="Disordered" evidence="1">
    <location>
        <begin position="1"/>
        <end position="28"/>
    </location>
</feature>
<evidence type="ECO:0000313" key="3">
    <source>
        <dbReference type="Proteomes" id="UP001152798"/>
    </source>
</evidence>
<keyword evidence="3" id="KW-1185">Reference proteome</keyword>
<feature type="compositionally biased region" description="Polar residues" evidence="1">
    <location>
        <begin position="1"/>
        <end position="11"/>
    </location>
</feature>
<sequence>MIAHAPSSTLAQRCGRKGKGLDNHGRTYSVLSRGNTQVVRAIDSRRLKQTAPAPATISNSSLQDAGVEYSGAELASYMGQLNNSR</sequence>
<organism evidence="2 3">
    <name type="scientific">Nezara viridula</name>
    <name type="common">Southern green stink bug</name>
    <name type="synonym">Cimex viridulus</name>
    <dbReference type="NCBI Taxonomy" id="85310"/>
    <lineage>
        <taxon>Eukaryota</taxon>
        <taxon>Metazoa</taxon>
        <taxon>Ecdysozoa</taxon>
        <taxon>Arthropoda</taxon>
        <taxon>Hexapoda</taxon>
        <taxon>Insecta</taxon>
        <taxon>Pterygota</taxon>
        <taxon>Neoptera</taxon>
        <taxon>Paraneoptera</taxon>
        <taxon>Hemiptera</taxon>
        <taxon>Heteroptera</taxon>
        <taxon>Panheteroptera</taxon>
        <taxon>Pentatomomorpha</taxon>
        <taxon>Pentatomoidea</taxon>
        <taxon>Pentatomidae</taxon>
        <taxon>Pentatominae</taxon>
        <taxon>Nezara</taxon>
    </lineage>
</organism>
<dbReference type="AlphaFoldDB" id="A0A9P0HD87"/>
<proteinExistence type="predicted"/>
<dbReference type="Proteomes" id="UP001152798">
    <property type="component" value="Chromosome 4"/>
</dbReference>
<evidence type="ECO:0000313" key="2">
    <source>
        <dbReference type="EMBL" id="CAH1399884.1"/>
    </source>
</evidence>
<dbReference type="EMBL" id="OV725080">
    <property type="protein sequence ID" value="CAH1399884.1"/>
    <property type="molecule type" value="Genomic_DNA"/>
</dbReference>
<accession>A0A9P0HD87</accession>
<name>A0A9P0HD87_NEZVI</name>